<dbReference type="Proteomes" id="UP001202961">
    <property type="component" value="Unassembled WGS sequence"/>
</dbReference>
<name>A0ABT0U535_9BACT</name>
<organism evidence="3 4">
    <name type="scientific">Aporhodopirellula aestuarii</name>
    <dbReference type="NCBI Taxonomy" id="2950107"/>
    <lineage>
        <taxon>Bacteria</taxon>
        <taxon>Pseudomonadati</taxon>
        <taxon>Planctomycetota</taxon>
        <taxon>Planctomycetia</taxon>
        <taxon>Pirellulales</taxon>
        <taxon>Pirellulaceae</taxon>
        <taxon>Aporhodopirellula</taxon>
    </lineage>
</organism>
<feature type="transmembrane region" description="Helical" evidence="1">
    <location>
        <begin position="180"/>
        <end position="198"/>
    </location>
</feature>
<feature type="transmembrane region" description="Helical" evidence="1">
    <location>
        <begin position="29"/>
        <end position="48"/>
    </location>
</feature>
<dbReference type="PANTHER" id="PTHR12879">
    <property type="entry name" value="SPHINGOLIPID DELTA 4 DESATURASE/C-4 HYDROXYLASE PROTEIN DES2"/>
    <property type="match status" value="1"/>
</dbReference>
<dbReference type="PANTHER" id="PTHR12879:SF8">
    <property type="entry name" value="SPHINGOLIPID DELTA(4)-DESATURASE DES1"/>
    <property type="match status" value="1"/>
</dbReference>
<keyword evidence="1" id="KW-0812">Transmembrane</keyword>
<dbReference type="Pfam" id="PF00487">
    <property type="entry name" value="FA_desaturase"/>
    <property type="match status" value="1"/>
</dbReference>
<feature type="domain" description="Fatty acid desaturase" evidence="2">
    <location>
        <begin position="58"/>
        <end position="280"/>
    </location>
</feature>
<keyword evidence="1" id="KW-1133">Transmembrane helix</keyword>
<feature type="transmembrane region" description="Helical" evidence="1">
    <location>
        <begin position="54"/>
        <end position="75"/>
    </location>
</feature>
<evidence type="ECO:0000256" key="1">
    <source>
        <dbReference type="SAM" id="Phobius"/>
    </source>
</evidence>
<keyword evidence="1" id="KW-0472">Membrane</keyword>
<protein>
    <submittedName>
        <fullName evidence="3">Fatty acid desaturase</fullName>
    </submittedName>
</protein>
<evidence type="ECO:0000313" key="3">
    <source>
        <dbReference type="EMBL" id="MCM2371558.1"/>
    </source>
</evidence>
<sequence length="305" mass="34978">MTQKKPTERSPQYPVAPGRLQKVFRHSPLDGWLVLLALIQFAILVFGTLSFGKIAWFISLPLAITSAALLCTNYFTVAHNFVHNPFFQSALANSVFSCFNSMLLGTPETLHRIYHFNHHKYDNAATDPRTGLRGDIGSTYRFGNSTGMEEPLLRYAILSYFRNDIPFLVRTAFKKRHHKLLIAETLSILVMLVTFGVFNPMGFFVFYLPVWLLGTIGSQAQNYLEHHGGTPGDREHNAVSCYSRFYNWIWFNNGFHQEHHFRPQVHWTRVAEVTPMLPPAEERCIVKGAHWLNFGERSKSQTQSD</sequence>
<dbReference type="EMBL" id="JAMQBK010000032">
    <property type="protein sequence ID" value="MCM2371558.1"/>
    <property type="molecule type" value="Genomic_DNA"/>
</dbReference>
<comment type="caution">
    <text evidence="3">The sequence shown here is derived from an EMBL/GenBank/DDBJ whole genome shotgun (WGS) entry which is preliminary data.</text>
</comment>
<dbReference type="InterPro" id="IPR005804">
    <property type="entry name" value="FA_desaturase_dom"/>
</dbReference>
<proteinExistence type="predicted"/>
<dbReference type="RefSeq" id="WP_250929196.1">
    <property type="nucleotide sequence ID" value="NZ_JAMQBK010000032.1"/>
</dbReference>
<keyword evidence="4" id="KW-1185">Reference proteome</keyword>
<evidence type="ECO:0000259" key="2">
    <source>
        <dbReference type="Pfam" id="PF00487"/>
    </source>
</evidence>
<accession>A0ABT0U535</accession>
<evidence type="ECO:0000313" key="4">
    <source>
        <dbReference type="Proteomes" id="UP001202961"/>
    </source>
</evidence>
<gene>
    <name evidence="3" type="ORF">NB063_13180</name>
</gene>
<reference evidence="3 4" key="1">
    <citation type="journal article" date="2022" name="Syst. Appl. Microbiol.">
        <title>Rhodopirellula aestuarii sp. nov., a novel member of the genus Rhodopirellula isolated from brackish sediments collected in the Tagus River estuary, Portugal.</title>
        <authorList>
            <person name="Vitorino I.R."/>
            <person name="Klimek D."/>
            <person name="Calusinska M."/>
            <person name="Lobo-da-Cunha A."/>
            <person name="Vasconcelos V."/>
            <person name="Lage O.M."/>
        </authorList>
    </citation>
    <scope>NUCLEOTIDE SEQUENCE [LARGE SCALE GENOMIC DNA]</scope>
    <source>
        <strain evidence="3 4">ICT_H3.1</strain>
    </source>
</reference>